<gene>
    <name evidence="3" type="ORF">SAMN02745775_11177</name>
</gene>
<sequence length="203" mass="21004">MRRRFLLAAPALLLARPGFAATAQGEAARALIAALRAGGVVVVMRHGITDRSQVDTGDLSNRAGQRNLNEAGREQSRRTGRALAALGVPLGQVLTSPVFRARDTAELAFGAAAVVEPLLTADDYTPDAAQLARQIAWLRARTGRPSAAGATDILVGHIVPLGMVLGRGLAQAEYPEGSLAVFAPGQDAGRLMGILAAESLPAA</sequence>
<evidence type="ECO:0000256" key="2">
    <source>
        <dbReference type="SAM" id="SignalP"/>
    </source>
</evidence>
<dbReference type="STRING" id="1123062.SAMN02745775_11177"/>
<evidence type="ECO:0000256" key="1">
    <source>
        <dbReference type="SAM" id="MobiDB-lite"/>
    </source>
</evidence>
<dbReference type="Gene3D" id="3.40.50.1240">
    <property type="entry name" value="Phosphoglycerate mutase-like"/>
    <property type="match status" value="1"/>
</dbReference>
<dbReference type="EMBL" id="FOSQ01000011">
    <property type="protein sequence ID" value="SFK93597.1"/>
    <property type="molecule type" value="Genomic_DNA"/>
</dbReference>
<name>A0A1I4DMQ4_9PROT</name>
<dbReference type="OrthoDB" id="2237472at2"/>
<dbReference type="Proteomes" id="UP000199473">
    <property type="component" value="Unassembled WGS sequence"/>
</dbReference>
<feature type="chain" id="PRO_5011612816" evidence="2">
    <location>
        <begin position="21"/>
        <end position="203"/>
    </location>
</feature>
<keyword evidence="2" id="KW-0732">Signal</keyword>
<reference evidence="3 4" key="1">
    <citation type="submission" date="2016-10" db="EMBL/GenBank/DDBJ databases">
        <authorList>
            <person name="de Groot N.N."/>
        </authorList>
    </citation>
    <scope>NUCLEOTIDE SEQUENCE [LARGE SCALE GENOMIC DNA]</scope>
    <source>
        <strain evidence="3 4">DSM 19981</strain>
    </source>
</reference>
<accession>A0A1I4DMQ4</accession>
<dbReference type="CDD" id="cd07040">
    <property type="entry name" value="HP"/>
    <property type="match status" value="1"/>
</dbReference>
<proteinExistence type="predicted"/>
<dbReference type="AlphaFoldDB" id="A0A1I4DMQ4"/>
<protein>
    <submittedName>
        <fullName evidence="3">Phosphohistidine phosphatase SixA</fullName>
    </submittedName>
</protein>
<organism evidence="3 4">
    <name type="scientific">Falsiroseomonas stagni DSM 19981</name>
    <dbReference type="NCBI Taxonomy" id="1123062"/>
    <lineage>
        <taxon>Bacteria</taxon>
        <taxon>Pseudomonadati</taxon>
        <taxon>Pseudomonadota</taxon>
        <taxon>Alphaproteobacteria</taxon>
        <taxon>Acetobacterales</taxon>
        <taxon>Roseomonadaceae</taxon>
        <taxon>Falsiroseomonas</taxon>
    </lineage>
</organism>
<keyword evidence="4" id="KW-1185">Reference proteome</keyword>
<evidence type="ECO:0000313" key="3">
    <source>
        <dbReference type="EMBL" id="SFK93597.1"/>
    </source>
</evidence>
<feature type="region of interest" description="Disordered" evidence="1">
    <location>
        <begin position="53"/>
        <end position="76"/>
    </location>
</feature>
<dbReference type="RefSeq" id="WP_092962164.1">
    <property type="nucleotide sequence ID" value="NZ_FOSQ01000011.1"/>
</dbReference>
<feature type="signal peptide" evidence="2">
    <location>
        <begin position="1"/>
        <end position="20"/>
    </location>
</feature>
<dbReference type="SUPFAM" id="SSF53254">
    <property type="entry name" value="Phosphoglycerate mutase-like"/>
    <property type="match status" value="1"/>
</dbReference>
<feature type="compositionally biased region" description="Polar residues" evidence="1">
    <location>
        <begin position="54"/>
        <end position="68"/>
    </location>
</feature>
<evidence type="ECO:0000313" key="4">
    <source>
        <dbReference type="Proteomes" id="UP000199473"/>
    </source>
</evidence>
<dbReference type="InterPro" id="IPR029033">
    <property type="entry name" value="His_PPase_superfam"/>
</dbReference>
<dbReference type="Pfam" id="PF00300">
    <property type="entry name" value="His_Phos_1"/>
    <property type="match status" value="1"/>
</dbReference>
<dbReference type="InterPro" id="IPR013078">
    <property type="entry name" value="His_Pase_superF_clade-1"/>
</dbReference>